<evidence type="ECO:0000313" key="6">
    <source>
        <dbReference type="EMBL" id="KAG5463818.1"/>
    </source>
</evidence>
<sequence length="298" mass="33084">MERCRLRQSLGCRLVTSVFVGSAWGRSTLVCNRDFRPFGGRGGGNSDPGLTSLVENVDEATPRVHSLVLAVPSLQEPNMAYIPWDSFVSDLRRCTRWNSGIHSNQDCFRRRSDFWTTTRRREVVCRCLFINRRSLYRNAKWTGRTGMCMSVKVVPDSSSALLLLTAYEIGDVVMWRFKPGSRQGTTAWAMGEIQLVWRVKCHPEPVMALACDGRSCFSGSADNRLVILGINTVNPEGLPEPREIRLKGMGVSDVRVRDDGRIVATAGWDGKSYGRQGTPVLNQDDETAGGARVPQGLG</sequence>
<keyword evidence="2" id="KW-0677">Repeat</keyword>
<dbReference type="PANTHER" id="PTHR19854">
    <property type="entry name" value="TRANSDUCIN BETA-LIKE 3"/>
    <property type="match status" value="1"/>
</dbReference>
<evidence type="ECO:0000256" key="3">
    <source>
        <dbReference type="ARBA" id="ARBA00037931"/>
    </source>
</evidence>
<dbReference type="PANTHER" id="PTHR19854:SF1">
    <property type="entry name" value="GUANINE NUCLEOTIDE-BINDING PROTEIN SUBUNIT BETA-LIKE PROTEIN 1"/>
    <property type="match status" value="1"/>
</dbReference>
<reference evidence="6 7" key="1">
    <citation type="journal article" name="Sci. Rep.">
        <title>Genome-scale phylogenetic analyses confirm Olpidium as the closest living zoosporic fungus to the non-flagellated, terrestrial fungi.</title>
        <authorList>
            <person name="Chang Y."/>
            <person name="Rochon D."/>
            <person name="Sekimoto S."/>
            <person name="Wang Y."/>
            <person name="Chovatia M."/>
            <person name="Sandor L."/>
            <person name="Salamov A."/>
            <person name="Grigoriev I.V."/>
            <person name="Stajich J.E."/>
            <person name="Spatafora J.W."/>
        </authorList>
    </citation>
    <scope>NUCLEOTIDE SEQUENCE [LARGE SCALE GENOMIC DNA]</scope>
    <source>
        <strain evidence="6">S191</strain>
    </source>
</reference>
<dbReference type="OrthoDB" id="7668193at2759"/>
<dbReference type="Proteomes" id="UP000673691">
    <property type="component" value="Unassembled WGS sequence"/>
</dbReference>
<dbReference type="InterPro" id="IPR015943">
    <property type="entry name" value="WD40/YVTN_repeat-like_dom_sf"/>
</dbReference>
<dbReference type="InterPro" id="IPR036322">
    <property type="entry name" value="WD40_repeat_dom_sf"/>
</dbReference>
<dbReference type="Gene3D" id="2.130.10.10">
    <property type="entry name" value="YVTN repeat-like/Quinoprotein amine dehydrogenase"/>
    <property type="match status" value="1"/>
</dbReference>
<evidence type="ECO:0000256" key="5">
    <source>
        <dbReference type="SAM" id="MobiDB-lite"/>
    </source>
</evidence>
<evidence type="ECO:0000256" key="2">
    <source>
        <dbReference type="ARBA" id="ARBA00022737"/>
    </source>
</evidence>
<name>A0A8H8A344_9FUNG</name>
<proteinExistence type="inferred from homology"/>
<keyword evidence="7" id="KW-1185">Reference proteome</keyword>
<feature type="region of interest" description="Disordered" evidence="5">
    <location>
        <begin position="271"/>
        <end position="298"/>
    </location>
</feature>
<comment type="caution">
    <text evidence="6">The sequence shown here is derived from an EMBL/GenBank/DDBJ whole genome shotgun (WGS) entry which is preliminary data.</text>
</comment>
<gene>
    <name evidence="6" type="ORF">BJ554DRAFT_2400</name>
</gene>
<feature type="non-terminal residue" evidence="6">
    <location>
        <position position="298"/>
    </location>
</feature>
<dbReference type="AlphaFoldDB" id="A0A8H8A344"/>
<evidence type="ECO:0000256" key="1">
    <source>
        <dbReference type="ARBA" id="ARBA00022574"/>
    </source>
</evidence>
<comment type="similarity">
    <text evidence="3">Belongs to the WD repeat ASA1 family.</text>
</comment>
<organism evidence="6 7">
    <name type="scientific">Olpidium bornovanus</name>
    <dbReference type="NCBI Taxonomy" id="278681"/>
    <lineage>
        <taxon>Eukaryota</taxon>
        <taxon>Fungi</taxon>
        <taxon>Fungi incertae sedis</taxon>
        <taxon>Olpidiomycota</taxon>
        <taxon>Olpidiomycotina</taxon>
        <taxon>Olpidiomycetes</taxon>
        <taxon>Olpidiales</taxon>
        <taxon>Olpidiaceae</taxon>
        <taxon>Olpidium</taxon>
    </lineage>
</organism>
<accession>A0A8H8A344</accession>
<dbReference type="EMBL" id="JAEFCI010000013">
    <property type="protein sequence ID" value="KAG5463818.1"/>
    <property type="molecule type" value="Genomic_DNA"/>
</dbReference>
<dbReference type="SUPFAM" id="SSF50978">
    <property type="entry name" value="WD40 repeat-like"/>
    <property type="match status" value="1"/>
</dbReference>
<protein>
    <recommendedName>
        <fullName evidence="4">ASTRA-associated protein 1</fullName>
    </recommendedName>
</protein>
<evidence type="ECO:0000256" key="4">
    <source>
        <dbReference type="ARBA" id="ARBA00040563"/>
    </source>
</evidence>
<evidence type="ECO:0000313" key="7">
    <source>
        <dbReference type="Proteomes" id="UP000673691"/>
    </source>
</evidence>
<keyword evidence="1" id="KW-0853">WD repeat</keyword>